<dbReference type="AlphaFoldDB" id="A0A8X6KH49"/>
<organism evidence="2 3">
    <name type="scientific">Trichonephila clavata</name>
    <name type="common">Joro spider</name>
    <name type="synonym">Nephila clavata</name>
    <dbReference type="NCBI Taxonomy" id="2740835"/>
    <lineage>
        <taxon>Eukaryota</taxon>
        <taxon>Metazoa</taxon>
        <taxon>Ecdysozoa</taxon>
        <taxon>Arthropoda</taxon>
        <taxon>Chelicerata</taxon>
        <taxon>Arachnida</taxon>
        <taxon>Araneae</taxon>
        <taxon>Araneomorphae</taxon>
        <taxon>Entelegynae</taxon>
        <taxon>Araneoidea</taxon>
        <taxon>Nephilidae</taxon>
        <taxon>Trichonephila</taxon>
    </lineage>
</organism>
<reference evidence="2" key="1">
    <citation type="submission" date="2020-07" db="EMBL/GenBank/DDBJ databases">
        <title>Multicomponent nature underlies the extraordinary mechanical properties of spider dragline silk.</title>
        <authorList>
            <person name="Kono N."/>
            <person name="Nakamura H."/>
            <person name="Mori M."/>
            <person name="Yoshida Y."/>
            <person name="Ohtoshi R."/>
            <person name="Malay A.D."/>
            <person name="Moran D.A.P."/>
            <person name="Tomita M."/>
            <person name="Numata K."/>
            <person name="Arakawa K."/>
        </authorList>
    </citation>
    <scope>NUCLEOTIDE SEQUENCE</scope>
</reference>
<feature type="compositionally biased region" description="Basic residues" evidence="1">
    <location>
        <begin position="129"/>
        <end position="197"/>
    </location>
</feature>
<evidence type="ECO:0000313" key="2">
    <source>
        <dbReference type="EMBL" id="GFQ72961.1"/>
    </source>
</evidence>
<dbReference type="Proteomes" id="UP000887116">
    <property type="component" value="Unassembled WGS sequence"/>
</dbReference>
<evidence type="ECO:0000313" key="3">
    <source>
        <dbReference type="Proteomes" id="UP000887116"/>
    </source>
</evidence>
<name>A0A8X6KH49_TRICU</name>
<feature type="region of interest" description="Disordered" evidence="1">
    <location>
        <begin position="15"/>
        <end position="226"/>
    </location>
</feature>
<proteinExistence type="predicted"/>
<keyword evidence="3" id="KW-1185">Reference proteome</keyword>
<protein>
    <submittedName>
        <fullName evidence="2">Uncharacterized protein</fullName>
    </submittedName>
</protein>
<feature type="compositionally biased region" description="Basic and acidic residues" evidence="1">
    <location>
        <begin position="62"/>
        <end position="82"/>
    </location>
</feature>
<accession>A0A8X6KH49</accession>
<dbReference type="OrthoDB" id="10449539at2759"/>
<sequence>MDKYFKSFINNIVGNDSTPSKDLFQQDSTSTQSIENNEACSTNAGAETSNSESSMTCPDGESEPRKKKDRQSDFSSKIDEYLKITSAKRRQNKQNSFLNEVAGVKEMSTRRRSSSRNKQMDLSENQRRSSSRSRKGSNSRRSTSRKRKSSKRRKKSRSGSRRRRSRGSRSRSKSRSKSRRRSSSKRRSRRSRSRKPKGQSAPSPDDPSGSNTPEPSLNEENTELLF</sequence>
<feature type="compositionally biased region" description="Basic and acidic residues" evidence="1">
    <location>
        <begin position="118"/>
        <end position="127"/>
    </location>
</feature>
<feature type="compositionally biased region" description="Polar residues" evidence="1">
    <location>
        <begin position="15"/>
        <end position="56"/>
    </location>
</feature>
<feature type="compositionally biased region" description="Polar residues" evidence="1">
    <location>
        <begin position="208"/>
        <end position="219"/>
    </location>
</feature>
<evidence type="ECO:0000256" key="1">
    <source>
        <dbReference type="SAM" id="MobiDB-lite"/>
    </source>
</evidence>
<comment type="caution">
    <text evidence="2">The sequence shown here is derived from an EMBL/GenBank/DDBJ whole genome shotgun (WGS) entry which is preliminary data.</text>
</comment>
<gene>
    <name evidence="2" type="ORF">TNCT_704321</name>
</gene>
<dbReference type="EMBL" id="BMAO01031177">
    <property type="protein sequence ID" value="GFQ72961.1"/>
    <property type="molecule type" value="Genomic_DNA"/>
</dbReference>